<keyword evidence="5" id="KW-0479">Metal-binding</keyword>
<dbReference type="InterPro" id="IPR000834">
    <property type="entry name" value="Peptidase_M14"/>
</dbReference>
<comment type="caution">
    <text evidence="11">The sequence shown here is derived from an EMBL/GenBank/DDBJ whole genome shotgun (WGS) entry which is preliminary data.</text>
</comment>
<dbReference type="GO" id="GO:0005615">
    <property type="term" value="C:extracellular space"/>
    <property type="evidence" value="ECO:0007669"/>
    <property type="project" value="TreeGrafter"/>
</dbReference>
<keyword evidence="7" id="KW-0482">Metalloprotease</keyword>
<dbReference type="InterPro" id="IPR057247">
    <property type="entry name" value="CARBOXYPEPT_ZN_2"/>
</dbReference>
<reference evidence="11" key="1">
    <citation type="thesis" date="2020" institute="ProQuest LLC" country="789 East Eisenhower Parkway, Ann Arbor, MI, USA">
        <title>Comparative Genomics and Chromosome Evolution.</title>
        <authorList>
            <person name="Mudd A.B."/>
        </authorList>
    </citation>
    <scope>NUCLEOTIDE SEQUENCE</scope>
    <source>
        <strain evidence="11">HN-11 Male</strain>
        <tissue evidence="11">Kidney and liver</tissue>
    </source>
</reference>
<proteinExistence type="inferred from homology"/>
<keyword evidence="12" id="KW-1185">Reference proteome</keyword>
<dbReference type="PANTHER" id="PTHR11532:SF43">
    <property type="entry name" value="CARBOXYPEPTIDASE X1-RELATED"/>
    <property type="match status" value="1"/>
</dbReference>
<feature type="transmembrane region" description="Helical" evidence="9">
    <location>
        <begin position="12"/>
        <end position="29"/>
    </location>
</feature>
<organism evidence="11 12">
    <name type="scientific">Eleutherodactylus coqui</name>
    <name type="common">Puerto Rican coqui</name>
    <dbReference type="NCBI Taxonomy" id="57060"/>
    <lineage>
        <taxon>Eukaryota</taxon>
        <taxon>Metazoa</taxon>
        <taxon>Chordata</taxon>
        <taxon>Craniata</taxon>
        <taxon>Vertebrata</taxon>
        <taxon>Euteleostomi</taxon>
        <taxon>Amphibia</taxon>
        <taxon>Batrachia</taxon>
        <taxon>Anura</taxon>
        <taxon>Neobatrachia</taxon>
        <taxon>Hyloidea</taxon>
        <taxon>Eleutherodactylidae</taxon>
        <taxon>Eleutherodactylinae</taxon>
        <taxon>Eleutherodactylus</taxon>
        <taxon>Eleutherodactylus</taxon>
    </lineage>
</organism>
<keyword evidence="9" id="KW-0812">Transmembrane</keyword>
<dbReference type="PANTHER" id="PTHR11532">
    <property type="entry name" value="PROTEASE M14 CARBOXYPEPTIDASE"/>
    <property type="match status" value="1"/>
</dbReference>
<keyword evidence="9" id="KW-1133">Transmembrane helix</keyword>
<dbReference type="Proteomes" id="UP000770717">
    <property type="component" value="Unassembled WGS sequence"/>
</dbReference>
<comment type="similarity">
    <text evidence="2 8">Belongs to the peptidase M14 family.</text>
</comment>
<dbReference type="GO" id="GO:0006508">
    <property type="term" value="P:proteolysis"/>
    <property type="evidence" value="ECO:0007669"/>
    <property type="project" value="UniProtKB-KW"/>
</dbReference>
<dbReference type="Gene3D" id="3.40.630.10">
    <property type="entry name" value="Zn peptidases"/>
    <property type="match status" value="1"/>
</dbReference>
<dbReference type="PROSITE" id="PS00133">
    <property type="entry name" value="CARBOXYPEPT_ZN_2"/>
    <property type="match status" value="1"/>
</dbReference>
<evidence type="ECO:0000256" key="1">
    <source>
        <dbReference type="ARBA" id="ARBA00001947"/>
    </source>
</evidence>
<dbReference type="AlphaFoldDB" id="A0A8J6E731"/>
<keyword evidence="3" id="KW-0121">Carboxypeptidase</keyword>
<evidence type="ECO:0000256" key="2">
    <source>
        <dbReference type="ARBA" id="ARBA00005988"/>
    </source>
</evidence>
<keyword evidence="7" id="KW-0378">Hydrolase</keyword>
<keyword evidence="4" id="KW-0645">Protease</keyword>
<dbReference type="InterPro" id="IPR050753">
    <property type="entry name" value="Peptidase_M14_domain"/>
</dbReference>
<evidence type="ECO:0000259" key="10">
    <source>
        <dbReference type="PROSITE" id="PS52035"/>
    </source>
</evidence>
<protein>
    <recommendedName>
        <fullName evidence="10">Peptidase M14 domain-containing protein</fullName>
    </recommendedName>
</protein>
<evidence type="ECO:0000256" key="3">
    <source>
        <dbReference type="ARBA" id="ARBA00022645"/>
    </source>
</evidence>
<gene>
    <name evidence="11" type="ORF">GDO78_023071</name>
</gene>
<feature type="domain" description="Peptidase M14" evidence="10">
    <location>
        <begin position="1"/>
        <end position="174"/>
    </location>
</feature>
<dbReference type="OrthoDB" id="10249045at2759"/>
<evidence type="ECO:0000256" key="7">
    <source>
        <dbReference type="ARBA" id="ARBA00023049"/>
    </source>
</evidence>
<dbReference type="PROSITE" id="PS52035">
    <property type="entry name" value="PEPTIDASE_M14"/>
    <property type="match status" value="1"/>
</dbReference>
<dbReference type="GO" id="GO:0008270">
    <property type="term" value="F:zinc ion binding"/>
    <property type="evidence" value="ECO:0007669"/>
    <property type="project" value="InterPro"/>
</dbReference>
<comment type="cofactor">
    <cofactor evidence="1">
        <name>Zn(2+)</name>
        <dbReference type="ChEBI" id="CHEBI:29105"/>
    </cofactor>
</comment>
<evidence type="ECO:0000256" key="4">
    <source>
        <dbReference type="ARBA" id="ARBA00022670"/>
    </source>
</evidence>
<name>A0A8J6E731_ELECQ</name>
<evidence type="ECO:0000313" key="11">
    <source>
        <dbReference type="EMBL" id="KAG9460253.1"/>
    </source>
</evidence>
<evidence type="ECO:0000256" key="5">
    <source>
        <dbReference type="ARBA" id="ARBA00022723"/>
    </source>
</evidence>
<dbReference type="Pfam" id="PF00246">
    <property type="entry name" value="Peptidase_M14"/>
    <property type="match status" value="1"/>
</dbReference>
<dbReference type="GO" id="GO:0004181">
    <property type="term" value="F:metallocarboxypeptidase activity"/>
    <property type="evidence" value="ECO:0007669"/>
    <property type="project" value="InterPro"/>
</dbReference>
<evidence type="ECO:0000256" key="9">
    <source>
        <dbReference type="SAM" id="Phobius"/>
    </source>
</evidence>
<dbReference type="EMBL" id="WNTK01093782">
    <property type="protein sequence ID" value="KAG9460253.1"/>
    <property type="molecule type" value="Genomic_DNA"/>
</dbReference>
<dbReference type="SUPFAM" id="SSF53187">
    <property type="entry name" value="Zn-dependent exopeptidases"/>
    <property type="match status" value="1"/>
</dbReference>
<evidence type="ECO:0000256" key="8">
    <source>
        <dbReference type="PROSITE-ProRule" id="PRU01379"/>
    </source>
</evidence>
<sequence>MWNLLFIRTYRFTAVFYNTLFTVIVFQVAPETRAIIDWMQKIPFVLSANFHGGELVVSYPFDMTRTYWLAKELTPTQDDPMFRWLAAVYASSHRILADDNRRICHYDDFMRVGNIINGADWHTVPGSMNDFSYLHTNCFEVTVELSCDKFPHELELPTEWENNKESLLIYIEQVSNYTLQGNYSGTIL</sequence>
<evidence type="ECO:0000313" key="12">
    <source>
        <dbReference type="Proteomes" id="UP000770717"/>
    </source>
</evidence>
<keyword evidence="9" id="KW-0472">Membrane</keyword>
<keyword evidence="6" id="KW-0862">Zinc</keyword>
<evidence type="ECO:0000256" key="6">
    <source>
        <dbReference type="ARBA" id="ARBA00022833"/>
    </source>
</evidence>
<feature type="active site" description="Proton donor/acceptor" evidence="8">
    <location>
        <position position="144"/>
    </location>
</feature>
<accession>A0A8J6E731</accession>
<dbReference type="SMART" id="SM00631">
    <property type="entry name" value="Zn_pept"/>
    <property type="match status" value="1"/>
</dbReference>